<dbReference type="Proteomes" id="UP001279681">
    <property type="component" value="Unassembled WGS sequence"/>
</dbReference>
<dbReference type="PANTHER" id="PTHR40078:SF1">
    <property type="entry name" value="INTEGRAL MEMBRANE PROTEIN"/>
    <property type="match status" value="1"/>
</dbReference>
<proteinExistence type="predicted"/>
<name>A0ABU4W6K9_9FUSO</name>
<dbReference type="PANTHER" id="PTHR40078">
    <property type="entry name" value="INTEGRAL MEMBRANE PROTEIN-RELATED"/>
    <property type="match status" value="1"/>
</dbReference>
<feature type="transmembrane region" description="Helical" evidence="1">
    <location>
        <begin position="75"/>
        <end position="93"/>
    </location>
</feature>
<evidence type="ECO:0000313" key="2">
    <source>
        <dbReference type="EMBL" id="MDX8335161.1"/>
    </source>
</evidence>
<protein>
    <recommendedName>
        <fullName evidence="4">YitT family protein</fullName>
    </recommendedName>
</protein>
<dbReference type="InterPro" id="IPR038750">
    <property type="entry name" value="YczE/YyaS-like"/>
</dbReference>
<dbReference type="EMBL" id="JAVIKH010000001">
    <property type="protein sequence ID" value="MDX8335161.1"/>
    <property type="molecule type" value="Genomic_DNA"/>
</dbReference>
<keyword evidence="1" id="KW-1133">Transmembrane helix</keyword>
<comment type="caution">
    <text evidence="2">The sequence shown here is derived from an EMBL/GenBank/DDBJ whole genome shotgun (WGS) entry which is preliminary data.</text>
</comment>
<feature type="transmembrane region" description="Helical" evidence="1">
    <location>
        <begin position="7"/>
        <end position="26"/>
    </location>
</feature>
<evidence type="ECO:0000256" key="1">
    <source>
        <dbReference type="SAM" id="Phobius"/>
    </source>
</evidence>
<keyword evidence="1" id="KW-0472">Membrane</keyword>
<evidence type="ECO:0000313" key="3">
    <source>
        <dbReference type="Proteomes" id="UP001279681"/>
    </source>
</evidence>
<reference evidence="3" key="1">
    <citation type="submission" date="2023-07" db="EMBL/GenBank/DDBJ databases">
        <authorList>
            <person name="Colorado M.A."/>
            <person name="Villamil L.M."/>
            <person name="Melo J.F."/>
            <person name="Rodriguez J.A."/>
            <person name="Ruiz R.Y."/>
        </authorList>
    </citation>
    <scope>NUCLEOTIDE SEQUENCE [LARGE SCALE GENOMIC DNA]</scope>
    <source>
        <strain evidence="3">C33</strain>
    </source>
</reference>
<dbReference type="RefSeq" id="WP_320312570.1">
    <property type="nucleotide sequence ID" value="NZ_JAVIKH010000001.1"/>
</dbReference>
<sequence>MKKELLRYFKLIIGLLLCSLGVVIILNSNLGLSPWDVLNQGLNKTIGVTLGEANLLVGAVVVLFSIFLKQPMGSGTLINFLLFGVFIDMYIYLDIIPKGDILIKKVIILIIGILVFSYGCYAYISTGLGCGPRDGLMVILTKKLKYPLWKIKTSIELIVLTLGYFLGGTVGIGTIVSSLCVGPIIQYFFKLNNKDIKNLQHRSILSEIKIIKTKVLK</sequence>
<organism evidence="2 3">
    <name type="scientific">Candidatus Cetobacterium colombiensis</name>
    <dbReference type="NCBI Taxonomy" id="3073100"/>
    <lineage>
        <taxon>Bacteria</taxon>
        <taxon>Fusobacteriati</taxon>
        <taxon>Fusobacteriota</taxon>
        <taxon>Fusobacteriia</taxon>
        <taxon>Fusobacteriales</taxon>
        <taxon>Fusobacteriaceae</taxon>
        <taxon>Cetobacterium</taxon>
    </lineage>
</organism>
<feature type="transmembrane region" description="Helical" evidence="1">
    <location>
        <begin position="105"/>
        <end position="126"/>
    </location>
</feature>
<accession>A0ABU4W6K9</accession>
<dbReference type="Pfam" id="PF19700">
    <property type="entry name" value="DUF6198"/>
    <property type="match status" value="1"/>
</dbReference>
<gene>
    <name evidence="2" type="ORF">RFV38_01370</name>
</gene>
<keyword evidence="3" id="KW-1185">Reference proteome</keyword>
<keyword evidence="1" id="KW-0812">Transmembrane</keyword>
<evidence type="ECO:0008006" key="4">
    <source>
        <dbReference type="Google" id="ProtNLM"/>
    </source>
</evidence>
<feature type="transmembrane region" description="Helical" evidence="1">
    <location>
        <begin position="46"/>
        <end position="68"/>
    </location>
</feature>